<comment type="caution">
    <text evidence="7">The sequence shown here is derived from an EMBL/GenBank/DDBJ whole genome shotgun (WGS) entry which is preliminary data.</text>
</comment>
<dbReference type="Gene3D" id="3.90.70.80">
    <property type="match status" value="1"/>
</dbReference>
<accession>A0A5D3C7T8</accession>
<dbReference type="InterPro" id="IPR003323">
    <property type="entry name" value="OTU_dom"/>
</dbReference>
<comment type="similarity">
    <text evidence="2">Belongs to the peptidase C85 family.</text>
</comment>
<evidence type="ECO:0000313" key="8">
    <source>
        <dbReference type="Proteomes" id="UP000321947"/>
    </source>
</evidence>
<dbReference type="AlphaFoldDB" id="A0A5D3C7T8"/>
<protein>
    <recommendedName>
        <fullName evidence="3">ubiquitinyl hydrolase 1</fullName>
        <ecNumber evidence="3">3.4.19.12</ecNumber>
    </recommendedName>
</protein>
<dbReference type="EC" id="3.4.19.12" evidence="3"/>
<evidence type="ECO:0000256" key="3">
    <source>
        <dbReference type="ARBA" id="ARBA00012759"/>
    </source>
</evidence>
<comment type="catalytic activity">
    <reaction evidence="1">
        <text>Thiol-dependent hydrolysis of ester, thioester, amide, peptide and isopeptide bonds formed by the C-terminal Gly of ubiquitin (a 76-residue protein attached to proteins as an intracellular targeting signal).</text>
        <dbReference type="EC" id="3.4.19.12"/>
    </reaction>
</comment>
<dbReference type="CDD" id="cd22751">
    <property type="entry name" value="OTU_plant_OTU9-like"/>
    <property type="match status" value="1"/>
</dbReference>
<reference evidence="7 8" key="1">
    <citation type="submission" date="2019-08" db="EMBL/GenBank/DDBJ databases">
        <title>Draft genome sequences of two oriental melons (Cucumis melo L. var makuwa).</title>
        <authorList>
            <person name="Kwon S.-Y."/>
        </authorList>
    </citation>
    <scope>NUCLEOTIDE SEQUENCE [LARGE SCALE GENOMIC DNA]</scope>
    <source>
        <strain evidence="8">cv. Chang Bougi</strain>
        <tissue evidence="7">Leaf</tissue>
    </source>
</reference>
<gene>
    <name evidence="7" type="ORF">E5676_scaffold202G00180</name>
</gene>
<name>A0A5D3C7T8_CUCMM</name>
<evidence type="ECO:0000313" key="7">
    <source>
        <dbReference type="EMBL" id="TYK07304.1"/>
    </source>
</evidence>
<dbReference type="PANTHER" id="PTHR12419">
    <property type="entry name" value="OTU DOMAIN CONTAINING PROTEIN"/>
    <property type="match status" value="1"/>
</dbReference>
<sequence>MLRGEISEVSGRGGETTFNLCSCYEKMVMNDYDSDAIRWGLRFFNGDLNGDMPYSTEYLPVTAQQDVNFYEHYYGNHCNNEVNNVENDEIIAHTLQEEFSQLEIAEASGYSNVEDPSHASKFALGWNNPSSRKYSSENDSVEDEVETVEPSSSCSSPGQEDNYYPYGHDNQVDWRMDQMIPAPVRFSIIASFYVGTAVEHVPRINGEIPSIDEVTSDHQRLLDSLLFGVFSLRARLLFDIEFWVPIITTVHCLFNLRLKVYDFVERKVKGDGNCQFRALSDQLFGTSDRHKLVRENVVNQLKSHREIYEGYVPMPYDDYLEKMSMSGEWGDHVTLQAAADWYGVKIFVMTSFKETCCIEILPNFQKKKQVIFLSFWAEVHYNSIYPQGGVSSVADEESSNDSRKRRKWWIFGNKH</sequence>
<evidence type="ECO:0000256" key="1">
    <source>
        <dbReference type="ARBA" id="ARBA00000707"/>
    </source>
</evidence>
<dbReference type="InterPro" id="IPR038765">
    <property type="entry name" value="Papain-like_cys_pep_sf"/>
</dbReference>
<dbReference type="GO" id="GO:0016579">
    <property type="term" value="P:protein deubiquitination"/>
    <property type="evidence" value="ECO:0007669"/>
    <property type="project" value="TreeGrafter"/>
</dbReference>
<dbReference type="InterPro" id="IPR050704">
    <property type="entry name" value="Peptidase_C85-like"/>
</dbReference>
<dbReference type="PROSITE" id="PS50802">
    <property type="entry name" value="OTU"/>
    <property type="match status" value="1"/>
</dbReference>
<dbReference type="FunFam" id="3.90.70.80:FF:000001">
    <property type="entry name" value="OTU domain-containing protein"/>
    <property type="match status" value="1"/>
</dbReference>
<dbReference type="Pfam" id="PF02338">
    <property type="entry name" value="OTU"/>
    <property type="match status" value="1"/>
</dbReference>
<evidence type="ECO:0000256" key="2">
    <source>
        <dbReference type="ARBA" id="ARBA00010407"/>
    </source>
</evidence>
<feature type="domain" description="OTU" evidence="6">
    <location>
        <begin position="263"/>
        <end position="387"/>
    </location>
</feature>
<keyword evidence="4" id="KW-0833">Ubl conjugation pathway</keyword>
<evidence type="ECO:0000259" key="6">
    <source>
        <dbReference type="PROSITE" id="PS50802"/>
    </source>
</evidence>
<proteinExistence type="inferred from homology"/>
<evidence type="ECO:0000256" key="4">
    <source>
        <dbReference type="ARBA" id="ARBA00022786"/>
    </source>
</evidence>
<dbReference type="EMBL" id="SSTD01013307">
    <property type="protein sequence ID" value="TYK07304.1"/>
    <property type="molecule type" value="Genomic_DNA"/>
</dbReference>
<keyword evidence="5" id="KW-0378">Hydrolase</keyword>
<dbReference type="Proteomes" id="UP000321947">
    <property type="component" value="Unassembled WGS sequence"/>
</dbReference>
<dbReference type="PANTHER" id="PTHR12419:SF103">
    <property type="entry name" value="OVARIAN TUMOR DOMAIN-CONTAINING DEUBIQUITINATING ENZYME 10-RELATED"/>
    <property type="match status" value="1"/>
</dbReference>
<dbReference type="SUPFAM" id="SSF54001">
    <property type="entry name" value="Cysteine proteinases"/>
    <property type="match status" value="1"/>
</dbReference>
<dbReference type="GO" id="GO:0004843">
    <property type="term" value="F:cysteine-type deubiquitinase activity"/>
    <property type="evidence" value="ECO:0007669"/>
    <property type="project" value="UniProtKB-EC"/>
</dbReference>
<organism evidence="7 8">
    <name type="scientific">Cucumis melo var. makuwa</name>
    <name type="common">Oriental melon</name>
    <dbReference type="NCBI Taxonomy" id="1194695"/>
    <lineage>
        <taxon>Eukaryota</taxon>
        <taxon>Viridiplantae</taxon>
        <taxon>Streptophyta</taxon>
        <taxon>Embryophyta</taxon>
        <taxon>Tracheophyta</taxon>
        <taxon>Spermatophyta</taxon>
        <taxon>Magnoliopsida</taxon>
        <taxon>eudicotyledons</taxon>
        <taxon>Gunneridae</taxon>
        <taxon>Pentapetalae</taxon>
        <taxon>rosids</taxon>
        <taxon>fabids</taxon>
        <taxon>Cucurbitales</taxon>
        <taxon>Cucurbitaceae</taxon>
        <taxon>Benincaseae</taxon>
        <taxon>Cucumis</taxon>
    </lineage>
</organism>
<evidence type="ECO:0000256" key="5">
    <source>
        <dbReference type="ARBA" id="ARBA00022801"/>
    </source>
</evidence>